<dbReference type="Proteomes" id="UP000053030">
    <property type="component" value="Unassembled WGS sequence"/>
</dbReference>
<proteinExistence type="predicted"/>
<evidence type="ECO:0000313" key="3">
    <source>
        <dbReference type="Proteomes" id="UP000053030"/>
    </source>
</evidence>
<name>A0A837NCG8_9GAMM</name>
<keyword evidence="1" id="KW-0732">Signal</keyword>
<feature type="signal peptide" evidence="1">
    <location>
        <begin position="1"/>
        <end position="17"/>
    </location>
</feature>
<gene>
    <name evidence="2" type="ORF">AFK76_12510</name>
</gene>
<keyword evidence="3" id="KW-1185">Reference proteome</keyword>
<evidence type="ECO:0000313" key="2">
    <source>
        <dbReference type="EMBL" id="KPD20543.1"/>
    </source>
</evidence>
<organism evidence="2 3">
    <name type="scientific">Idiomarina zobellii</name>
    <dbReference type="NCBI Taxonomy" id="86103"/>
    <lineage>
        <taxon>Bacteria</taxon>
        <taxon>Pseudomonadati</taxon>
        <taxon>Pseudomonadota</taxon>
        <taxon>Gammaproteobacteria</taxon>
        <taxon>Alteromonadales</taxon>
        <taxon>Idiomarinaceae</taxon>
        <taxon>Idiomarina</taxon>
    </lineage>
</organism>
<sequence>MRLLLVTLASLICNACAAENQALCDTEGRYETASHFSDFVQKVNFKYVFEDIEGLSNEQIIEQVASTNEDYQAILDNFNVESYVENGNWVMLMCEGNSLIIEDAGCTAKVEKVFECGERPSCALSNSAFEVCN</sequence>
<dbReference type="RefSeq" id="WP_053954625.1">
    <property type="nucleotide sequence ID" value="NZ_FNCB01000027.1"/>
</dbReference>
<feature type="chain" id="PRO_5032540527" evidence="1">
    <location>
        <begin position="18"/>
        <end position="133"/>
    </location>
</feature>
<dbReference type="AlphaFoldDB" id="A0A837NCG8"/>
<dbReference type="EMBL" id="LHSG01000026">
    <property type="protein sequence ID" value="KPD20543.1"/>
    <property type="molecule type" value="Genomic_DNA"/>
</dbReference>
<comment type="caution">
    <text evidence="2">The sequence shown here is derived from an EMBL/GenBank/DDBJ whole genome shotgun (WGS) entry which is preliminary data.</text>
</comment>
<reference evidence="2 3" key="1">
    <citation type="submission" date="2015-08" db="EMBL/GenBank/DDBJ databases">
        <title>Genome sequencing and assembly of the deep-sea bacterium Idiomarina zobellii.</title>
        <authorList>
            <person name="Mithoefer S.D."/>
            <person name="Rheaume B.A."/>
            <person name="MacLea K.S."/>
        </authorList>
    </citation>
    <scope>NUCLEOTIDE SEQUENCE [LARGE SCALE GENOMIC DNA]</scope>
    <source>
        <strain evidence="2 3">KMM 231</strain>
    </source>
</reference>
<protein>
    <submittedName>
        <fullName evidence="2">Uncharacterized protein</fullName>
    </submittedName>
</protein>
<evidence type="ECO:0000256" key="1">
    <source>
        <dbReference type="SAM" id="SignalP"/>
    </source>
</evidence>
<accession>A0A837NCG8</accession>